<keyword evidence="3" id="KW-1185">Reference proteome</keyword>
<comment type="caution">
    <text evidence="2">The sequence shown here is derived from an EMBL/GenBank/DDBJ whole genome shotgun (WGS) entry which is preliminary data.</text>
</comment>
<dbReference type="Gene3D" id="1.25.40.10">
    <property type="entry name" value="Tetratricopeptide repeat domain"/>
    <property type="match status" value="1"/>
</dbReference>
<gene>
    <name evidence="2" type="ORF">CANVERA_P2074</name>
</gene>
<dbReference type="InterPro" id="IPR011990">
    <property type="entry name" value="TPR-like_helical_dom_sf"/>
</dbReference>
<keyword evidence="1" id="KW-0472">Membrane</keyword>
<dbReference type="AlphaFoldDB" id="A0A9W4TVW2"/>
<keyword evidence="1" id="KW-1133">Transmembrane helix</keyword>
<feature type="transmembrane region" description="Helical" evidence="1">
    <location>
        <begin position="30"/>
        <end position="53"/>
    </location>
</feature>
<accession>A0A9W4TVW2</accession>
<proteinExistence type="predicted"/>
<evidence type="ECO:0000256" key="1">
    <source>
        <dbReference type="SAM" id="Phobius"/>
    </source>
</evidence>
<reference evidence="2" key="1">
    <citation type="submission" date="2022-12" db="EMBL/GenBank/DDBJ databases">
        <authorList>
            <person name="Brejova B."/>
        </authorList>
    </citation>
    <scope>NUCLEOTIDE SEQUENCE</scope>
</reference>
<organism evidence="2 3">
    <name type="scientific">Candida verbasci</name>
    <dbReference type="NCBI Taxonomy" id="1227364"/>
    <lineage>
        <taxon>Eukaryota</taxon>
        <taxon>Fungi</taxon>
        <taxon>Dikarya</taxon>
        <taxon>Ascomycota</taxon>
        <taxon>Saccharomycotina</taxon>
        <taxon>Pichiomycetes</taxon>
        <taxon>Debaryomycetaceae</taxon>
        <taxon>Candida/Lodderomyces clade</taxon>
        <taxon>Candida</taxon>
    </lineage>
</organism>
<evidence type="ECO:0000313" key="2">
    <source>
        <dbReference type="EMBL" id="CAI5757560.1"/>
    </source>
</evidence>
<protein>
    <submittedName>
        <fullName evidence="2">Uncharacterized protein</fullName>
    </submittedName>
</protein>
<dbReference type="Proteomes" id="UP001152885">
    <property type="component" value="Unassembled WGS sequence"/>
</dbReference>
<sequence>MFKSIRPVVFKRGLKVTRPKLSNLNQWKTIVQILTGAYIGGIIVISGSLYFIYSDANKRQPIPLELNINDQVNSVMAINKDEVLGSPRFASKHYRALLVNLYKEIYPDYKETNGYDIPILDYQALLKKNTKFVNFYIDMVLRYAKTLLAKGESQISVSILRRIINDDFIFENLADPEKLSNGSRLLSKITSDTNEKEQLLNRSIAMLSSAFNFQVKDNIIQNMKLSDELLFCLNDLAFVYAKSGKLNESLTIYLSNLKILEEIKTSLENGKSQINYPLFNCNSENITLQICSLKAHISEILFAKNYKDKAIQMSQEVIDEIFYDYNSNPNVSPILINVLHNLKAMYKKIGDEKEMSKCQNMIDGLPLFDADLRKSFYDEMISKWSKIIYELGPIGIITKPLSERYGPKQRIKELEEIENE</sequence>
<dbReference type="OrthoDB" id="4010961at2759"/>
<evidence type="ECO:0000313" key="3">
    <source>
        <dbReference type="Proteomes" id="UP001152885"/>
    </source>
</evidence>
<name>A0A9W4TVW2_9ASCO</name>
<dbReference type="EMBL" id="CANTUO010000002">
    <property type="protein sequence ID" value="CAI5757560.1"/>
    <property type="molecule type" value="Genomic_DNA"/>
</dbReference>
<keyword evidence="1" id="KW-0812">Transmembrane</keyword>